<reference evidence="1 2" key="1">
    <citation type="submission" date="2023-11" db="EMBL/GenBank/DDBJ databases">
        <title>Draft genome sequence and annotation of the polyextremotolerant black yeast-like fungus Aureobasidium pullulans NRRL 62042.</title>
        <authorList>
            <person name="Dielentheis-Frenken M.R.E."/>
            <person name="Wibberg D."/>
            <person name="Blank L.M."/>
            <person name="Tiso T."/>
        </authorList>
    </citation>
    <scope>NUCLEOTIDE SEQUENCE [LARGE SCALE GENOMIC DNA]</scope>
    <source>
        <strain evidence="1 2">NRRL 62042</strain>
    </source>
</reference>
<comment type="caution">
    <text evidence="1">The sequence shown here is derived from an EMBL/GenBank/DDBJ whole genome shotgun (WGS) entry which is preliminary data.</text>
</comment>
<organism evidence="1 2">
    <name type="scientific">Aureobasidium pullulans</name>
    <name type="common">Black yeast</name>
    <name type="synonym">Pullularia pullulans</name>
    <dbReference type="NCBI Taxonomy" id="5580"/>
    <lineage>
        <taxon>Eukaryota</taxon>
        <taxon>Fungi</taxon>
        <taxon>Dikarya</taxon>
        <taxon>Ascomycota</taxon>
        <taxon>Pezizomycotina</taxon>
        <taxon>Dothideomycetes</taxon>
        <taxon>Dothideomycetidae</taxon>
        <taxon>Dothideales</taxon>
        <taxon>Saccotheciaceae</taxon>
        <taxon>Aureobasidium</taxon>
    </lineage>
</organism>
<keyword evidence="2" id="KW-1185">Reference proteome</keyword>
<gene>
    <name evidence="1" type="ORF">QM012_008828</name>
</gene>
<protein>
    <submittedName>
        <fullName evidence="1">Uncharacterized protein</fullName>
    </submittedName>
</protein>
<name>A0ABR0THR1_AURPU</name>
<proteinExistence type="predicted"/>
<evidence type="ECO:0000313" key="1">
    <source>
        <dbReference type="EMBL" id="KAK6003978.1"/>
    </source>
</evidence>
<evidence type="ECO:0000313" key="2">
    <source>
        <dbReference type="Proteomes" id="UP001341245"/>
    </source>
</evidence>
<accession>A0ABR0THR1</accession>
<dbReference type="Proteomes" id="UP001341245">
    <property type="component" value="Unassembled WGS sequence"/>
</dbReference>
<dbReference type="EMBL" id="JASGXD010000008">
    <property type="protein sequence ID" value="KAK6003978.1"/>
    <property type="molecule type" value="Genomic_DNA"/>
</dbReference>
<sequence length="233" mass="26711">MSAASQTDVFADVWRKSVNHKFNTGTGLNIPRPKDAPRVSIFATHELAHADKPFLTWKPELMLYRRSAPDVRRMQQTLVTLLPGDNFEQLEKIYQYEYAVAELKEYHEVRLAKANTELEEWRHVAEEGGARFDALRKRGGDYAAVAWHDALLDRAQGRVVLWADIVAQEQKRVQQQKTRVDELYISAYEAVALLKQRKESMPEQGRNADEAWFAAVYLTARENAEISVSGHLT</sequence>